<feature type="transmembrane region" description="Helical" evidence="1">
    <location>
        <begin position="47"/>
        <end position="65"/>
    </location>
</feature>
<dbReference type="EMBL" id="OGTW01000062">
    <property type="protein sequence ID" value="SPB25967.1"/>
    <property type="molecule type" value="Genomic_DNA"/>
</dbReference>
<dbReference type="AlphaFoldDB" id="A0A2X0PIN8"/>
<evidence type="ECO:0000313" key="4">
    <source>
        <dbReference type="Proteomes" id="UP000279235"/>
    </source>
</evidence>
<reference evidence="4" key="2">
    <citation type="submission" date="2018-05" db="EMBL/GenBank/DDBJ databases">
        <authorList>
            <person name="Duru I."/>
        </authorList>
    </citation>
    <scope>NUCLEOTIDE SEQUENCE [LARGE SCALE GENOMIC DNA]</scope>
</reference>
<feature type="transmembrane region" description="Helical" evidence="1">
    <location>
        <begin position="20"/>
        <end position="41"/>
    </location>
</feature>
<protein>
    <submittedName>
        <fullName evidence="2">Uncharacterized protein</fullName>
    </submittedName>
</protein>
<evidence type="ECO:0000256" key="1">
    <source>
        <dbReference type="SAM" id="Phobius"/>
    </source>
</evidence>
<organism evidence="2">
    <name type="scientific">Lactococcus lactis</name>
    <dbReference type="NCBI Taxonomy" id="1358"/>
    <lineage>
        <taxon>Bacteria</taxon>
        <taxon>Bacillati</taxon>
        <taxon>Bacillota</taxon>
        <taxon>Bacilli</taxon>
        <taxon>Lactobacillales</taxon>
        <taxon>Streptococcaceae</taxon>
        <taxon>Lactococcus</taxon>
    </lineage>
</organism>
<evidence type="ECO:0000313" key="3">
    <source>
        <dbReference type="EMBL" id="SPS11494.1"/>
    </source>
</evidence>
<proteinExistence type="predicted"/>
<dbReference type="RefSeq" id="WP_185852406.1">
    <property type="nucleotide sequence ID" value="NZ_OGTW02000062.1"/>
</dbReference>
<dbReference type="EMBL" id="OGTW02000062">
    <property type="protein sequence ID" value="SPS11494.1"/>
    <property type="molecule type" value="Genomic_DNA"/>
</dbReference>
<dbReference type="Proteomes" id="UP000279235">
    <property type="component" value="Unassembled WGS sequence"/>
</dbReference>
<keyword evidence="1" id="KW-0812">Transmembrane</keyword>
<keyword evidence="1" id="KW-0472">Membrane</keyword>
<evidence type="ECO:0000313" key="2">
    <source>
        <dbReference type="EMBL" id="SPB25967.1"/>
    </source>
</evidence>
<gene>
    <name evidence="2" type="ORF">AMHIJAGA_01428</name>
</gene>
<sequence length="79" mass="9032">MATVYKRRNAQQVYKVPLYVQFWTWWTLVLALAILSLVLGLIVSIKLVQIVLWALVAILTSWRAYSLTKAVIKAKTIGK</sequence>
<name>A0A2X0PIN8_9LACT</name>
<keyword evidence="1" id="KW-1133">Transmembrane helix</keyword>
<reference evidence="3" key="3">
    <citation type="submission" date="2018-05" db="EMBL/GenBank/DDBJ databases">
        <authorList>
            <person name="Lanie J.A."/>
            <person name="Ng W.-L."/>
            <person name="Kazmierczak K.M."/>
            <person name="Andrzejewski T.M."/>
            <person name="Davidsen T.M."/>
            <person name="Wayne K.J."/>
            <person name="Tettelin H."/>
            <person name="Glass J.I."/>
            <person name="Rusch D."/>
            <person name="Podicherti R."/>
            <person name="Tsui H.-C.T."/>
            <person name="Winkler M.E."/>
        </authorList>
    </citation>
    <scope>NUCLEOTIDE SEQUENCE</scope>
    <source>
        <strain evidence="3">Lactococcus lactis</strain>
    </source>
</reference>
<reference evidence="2" key="1">
    <citation type="submission" date="2018-01" db="EMBL/GenBank/DDBJ databases">
        <authorList>
            <person name="Gaut B.S."/>
            <person name="Morton B.R."/>
            <person name="Clegg M.T."/>
            <person name="Duvall M.R."/>
        </authorList>
    </citation>
    <scope>NUCLEOTIDE SEQUENCE</scope>
    <source>
        <strain evidence="2">Lactococcus lactis</strain>
    </source>
</reference>
<accession>A0A2X0PIN8</accession>